<comment type="caution">
    <text evidence="2">The sequence shown here is derived from an EMBL/GenBank/DDBJ whole genome shotgun (WGS) entry which is preliminary data.</text>
</comment>
<organism evidence="2 3">
    <name type="scientific">Synchytrium endobioticum</name>
    <dbReference type="NCBI Taxonomy" id="286115"/>
    <lineage>
        <taxon>Eukaryota</taxon>
        <taxon>Fungi</taxon>
        <taxon>Fungi incertae sedis</taxon>
        <taxon>Chytridiomycota</taxon>
        <taxon>Chytridiomycota incertae sedis</taxon>
        <taxon>Chytridiomycetes</taxon>
        <taxon>Synchytriales</taxon>
        <taxon>Synchytriaceae</taxon>
        <taxon>Synchytrium</taxon>
    </lineage>
</organism>
<reference evidence="2 3" key="1">
    <citation type="journal article" date="2019" name="Sci. Rep.">
        <title>Comparative genomics of chytrid fungi reveal insights into the obligate biotrophic and pathogenic lifestyle of Synchytrium endobioticum.</title>
        <authorList>
            <person name="van de Vossenberg B.T.L.H."/>
            <person name="Warris S."/>
            <person name="Nguyen H.D.T."/>
            <person name="van Gent-Pelzer M.P.E."/>
            <person name="Joly D.L."/>
            <person name="van de Geest H.C."/>
            <person name="Bonants P.J.M."/>
            <person name="Smith D.S."/>
            <person name="Levesque C.A."/>
            <person name="van der Lee T.A.J."/>
        </authorList>
    </citation>
    <scope>NUCLEOTIDE SEQUENCE [LARGE SCALE GENOMIC DNA]</scope>
    <source>
        <strain evidence="2 3">MB42</strain>
    </source>
</reference>
<name>A0A507BGS9_9FUNG</name>
<feature type="compositionally biased region" description="Low complexity" evidence="1">
    <location>
        <begin position="218"/>
        <end position="228"/>
    </location>
</feature>
<protein>
    <recommendedName>
        <fullName evidence="4">PH domain-containing protein</fullName>
    </recommendedName>
</protein>
<accession>A0A507BGS9</accession>
<evidence type="ECO:0000256" key="1">
    <source>
        <dbReference type="SAM" id="MobiDB-lite"/>
    </source>
</evidence>
<feature type="region of interest" description="Disordered" evidence="1">
    <location>
        <begin position="441"/>
        <end position="468"/>
    </location>
</feature>
<keyword evidence="3" id="KW-1185">Reference proteome</keyword>
<evidence type="ECO:0000313" key="3">
    <source>
        <dbReference type="Proteomes" id="UP000317494"/>
    </source>
</evidence>
<dbReference type="InterPro" id="IPR011993">
    <property type="entry name" value="PH-like_dom_sf"/>
</dbReference>
<dbReference type="VEuPathDB" id="FungiDB:SeMB42_g07961"/>
<feature type="region of interest" description="Disordered" evidence="1">
    <location>
        <begin position="332"/>
        <end position="390"/>
    </location>
</feature>
<evidence type="ECO:0008006" key="4">
    <source>
        <dbReference type="Google" id="ProtNLM"/>
    </source>
</evidence>
<evidence type="ECO:0000313" key="2">
    <source>
        <dbReference type="EMBL" id="TPX30180.1"/>
    </source>
</evidence>
<dbReference type="EMBL" id="QEAN01000710">
    <property type="protein sequence ID" value="TPX30180.1"/>
    <property type="molecule type" value="Genomic_DNA"/>
</dbReference>
<sequence>MFWARLIRSRVQTLVDDFVRPISHSTNDEVAPLDGSTGIWPSICVLQFLSLLPIYIVATSCNPTMSLSFKPFSSALTRPSQKNNTLMIEYNDDLRYQAPILSALRSPAQEGWLQYTNSESCRTWHQTYAIASQDGLYFFKSDHPTEHASCWMPINQHTKIYTSNPQSRTTLAVVNGKSVAYLLPDSGAATNWKDAFKQLITLDKFRSMPLPSIPAGESHSTITSTSSSPVAGGTTPLRQRTSGARRLSIKILTRVFSKHLPQVPVIDTRSKADFKHVLSPPLTPVVEKAALLVNKSECTGPIRQHCRSLSLDSSTIKSMNITENIHLAPRHASMLPSGSSTPIPLRAPGRYSLNATHSHLPSSPGTPTSGSSCGSPGGGSHRYNSMRRASADSLSPIGPALHLLDQLALAASGEHSDNTSADDPNDAWTLLWRSHHDMPRTINEEDDEEGEDDSNSMLSWKALSDDSL</sequence>
<dbReference type="SUPFAM" id="SSF50729">
    <property type="entry name" value="PH domain-like"/>
    <property type="match status" value="1"/>
</dbReference>
<gene>
    <name evidence="2" type="ORF">SeMB42_g07961</name>
</gene>
<feature type="region of interest" description="Disordered" evidence="1">
    <location>
        <begin position="213"/>
        <end position="242"/>
    </location>
</feature>
<proteinExistence type="predicted"/>
<feature type="compositionally biased region" description="Low complexity" evidence="1">
    <location>
        <begin position="356"/>
        <end position="374"/>
    </location>
</feature>
<dbReference type="AlphaFoldDB" id="A0A507BGS9"/>
<dbReference type="Proteomes" id="UP000317494">
    <property type="component" value="Unassembled WGS sequence"/>
</dbReference>
<feature type="compositionally biased region" description="Acidic residues" evidence="1">
    <location>
        <begin position="444"/>
        <end position="454"/>
    </location>
</feature>
<dbReference type="Gene3D" id="2.30.29.30">
    <property type="entry name" value="Pleckstrin-homology domain (PH domain)/Phosphotyrosine-binding domain (PTB)"/>
    <property type="match status" value="1"/>
</dbReference>